<dbReference type="GO" id="GO:0008270">
    <property type="term" value="F:zinc ion binding"/>
    <property type="evidence" value="ECO:0007669"/>
    <property type="project" value="UniProtKB-KW"/>
</dbReference>
<evidence type="ECO:0000256" key="2">
    <source>
        <dbReference type="ARBA" id="ARBA00022771"/>
    </source>
</evidence>
<dbReference type="PANTHER" id="PTHR12496:SF2">
    <property type="entry name" value="METHYLTRANSFERASE-LIKE PROTEIN 25B"/>
    <property type="match status" value="1"/>
</dbReference>
<evidence type="ECO:0000259" key="9">
    <source>
        <dbReference type="PROSITE" id="PS50022"/>
    </source>
</evidence>
<dbReference type="PRINTS" id="PR00047">
    <property type="entry name" value="STROIDFINGER"/>
</dbReference>
<keyword evidence="2" id="KW-0863">Zinc-finger</keyword>
<evidence type="ECO:0000256" key="6">
    <source>
        <dbReference type="ARBA" id="ARBA00023163"/>
    </source>
</evidence>
<proteinExistence type="predicted"/>
<dbReference type="InterPro" id="IPR008979">
    <property type="entry name" value="Galactose-bd-like_sf"/>
</dbReference>
<dbReference type="PROSITE" id="PS00031">
    <property type="entry name" value="NUCLEAR_REC_DBD_1"/>
    <property type="match status" value="1"/>
</dbReference>
<keyword evidence="12" id="KW-1185">Reference proteome</keyword>
<dbReference type="EMBL" id="JAPWDV010000002">
    <property type="protein sequence ID" value="KAJ6219396.1"/>
    <property type="molecule type" value="Genomic_DNA"/>
</dbReference>
<dbReference type="AlphaFoldDB" id="A0A9Q0RM61"/>
<accession>A0A9Q0RM61</accession>
<dbReference type="PANTHER" id="PTHR12496">
    <property type="entry name" value="CGI-41 METHYLTRANSFERASE"/>
    <property type="match status" value="1"/>
</dbReference>
<dbReference type="GO" id="GO:0003700">
    <property type="term" value="F:DNA-binding transcription factor activity"/>
    <property type="evidence" value="ECO:0007669"/>
    <property type="project" value="InterPro"/>
</dbReference>
<keyword evidence="6" id="KW-0804">Transcription</keyword>
<dbReference type="Gene3D" id="3.30.50.10">
    <property type="entry name" value="Erythroid Transcription Factor GATA-1, subunit A"/>
    <property type="match status" value="1"/>
</dbReference>
<feature type="domain" description="F5/8 type C" evidence="9">
    <location>
        <begin position="1"/>
        <end position="66"/>
    </location>
</feature>
<evidence type="ECO:0000256" key="8">
    <source>
        <dbReference type="ARBA" id="ARBA00023242"/>
    </source>
</evidence>
<evidence type="ECO:0000256" key="4">
    <source>
        <dbReference type="ARBA" id="ARBA00023015"/>
    </source>
</evidence>
<evidence type="ECO:0000256" key="3">
    <source>
        <dbReference type="ARBA" id="ARBA00022833"/>
    </source>
</evidence>
<evidence type="ECO:0000313" key="11">
    <source>
        <dbReference type="EMBL" id="KAJ6219396.1"/>
    </source>
</evidence>
<feature type="domain" description="Nuclear receptor" evidence="10">
    <location>
        <begin position="571"/>
        <end position="646"/>
    </location>
</feature>
<name>A0A9Q0RM61_BLOTA</name>
<dbReference type="SMART" id="SM00399">
    <property type="entry name" value="ZnF_C4"/>
    <property type="match status" value="1"/>
</dbReference>
<protein>
    <recommendedName>
        <fullName evidence="13">Nuclear receptor domain-containing protein</fullName>
    </recommendedName>
</protein>
<dbReference type="InterPro" id="IPR001628">
    <property type="entry name" value="Znf_hrmn_rcpt"/>
</dbReference>
<dbReference type="Pfam" id="PF00105">
    <property type="entry name" value="zf-C4"/>
    <property type="match status" value="1"/>
</dbReference>
<dbReference type="Pfam" id="PF13679">
    <property type="entry name" value="Methyltransf_32"/>
    <property type="match status" value="1"/>
</dbReference>
<evidence type="ECO:0000259" key="10">
    <source>
        <dbReference type="PROSITE" id="PS51030"/>
    </source>
</evidence>
<reference evidence="11" key="1">
    <citation type="submission" date="2022-12" db="EMBL/GenBank/DDBJ databases">
        <title>Genome assemblies of Blomia tropicalis.</title>
        <authorList>
            <person name="Cui Y."/>
        </authorList>
    </citation>
    <scope>NUCLEOTIDE SEQUENCE</scope>
    <source>
        <tissue evidence="11">Adult mites</tissue>
    </source>
</reference>
<dbReference type="CDD" id="cd06916">
    <property type="entry name" value="NR_DBD_like"/>
    <property type="match status" value="1"/>
</dbReference>
<evidence type="ECO:0008006" key="13">
    <source>
        <dbReference type="Google" id="ProtNLM"/>
    </source>
</evidence>
<dbReference type="InterPro" id="IPR052220">
    <property type="entry name" value="METTL25"/>
</dbReference>
<dbReference type="Proteomes" id="UP001142055">
    <property type="component" value="Chromosome 2"/>
</dbReference>
<evidence type="ECO:0000256" key="7">
    <source>
        <dbReference type="ARBA" id="ARBA00023170"/>
    </source>
</evidence>
<dbReference type="GO" id="GO:0043565">
    <property type="term" value="F:sequence-specific DNA binding"/>
    <property type="evidence" value="ECO:0007669"/>
    <property type="project" value="InterPro"/>
</dbReference>
<evidence type="ECO:0000313" key="12">
    <source>
        <dbReference type="Proteomes" id="UP001142055"/>
    </source>
</evidence>
<dbReference type="Pfam" id="PF00754">
    <property type="entry name" value="F5_F8_type_C"/>
    <property type="match status" value="1"/>
</dbReference>
<gene>
    <name evidence="11" type="ORF">RDWZM_005208</name>
</gene>
<comment type="caution">
    <text evidence="11">The sequence shown here is derived from an EMBL/GenBank/DDBJ whole genome shotgun (WGS) entry which is preliminary data.</text>
</comment>
<dbReference type="PROSITE" id="PS51030">
    <property type="entry name" value="NUCLEAR_REC_DBD_2"/>
    <property type="match status" value="1"/>
</dbReference>
<keyword evidence="8" id="KW-0539">Nucleus</keyword>
<evidence type="ECO:0000256" key="1">
    <source>
        <dbReference type="ARBA" id="ARBA00022723"/>
    </source>
</evidence>
<evidence type="ECO:0000256" key="5">
    <source>
        <dbReference type="ARBA" id="ARBA00023125"/>
    </source>
</evidence>
<organism evidence="11 12">
    <name type="scientific">Blomia tropicalis</name>
    <name type="common">Mite</name>
    <dbReference type="NCBI Taxonomy" id="40697"/>
    <lineage>
        <taxon>Eukaryota</taxon>
        <taxon>Metazoa</taxon>
        <taxon>Ecdysozoa</taxon>
        <taxon>Arthropoda</taxon>
        <taxon>Chelicerata</taxon>
        <taxon>Arachnida</taxon>
        <taxon>Acari</taxon>
        <taxon>Acariformes</taxon>
        <taxon>Sarcoptiformes</taxon>
        <taxon>Astigmata</taxon>
        <taxon>Glycyphagoidea</taxon>
        <taxon>Echimyopodidae</taxon>
        <taxon>Blomia</taxon>
    </lineage>
</organism>
<sequence length="828" mass="94958">MNSLCIGEHFNLSVSSVLNKDTKQFGKKFLTDGNEETCWNSDSADQFQWILCQFKQPIQLSSISIQFQGGFSSRKIIVHYLDDTRSEVKSETIYPIDNNLNQSFELKETGIFSFVRFGLENSNLETIKTLSQILLQYQWLLNAYNVDYYLENHWQRLPQKWKVSLENVKTTDIPSLLCPSQSTKFMFPSMKEELPIFKSPKMDSQNLPKSHNLTFSFTKNHQPLNTIDHILCRKVKLKKRHEIDRLCQLIPRVMKNCNDCRDIVDCGSGHGHLDRILTLLHGYRVFSIEANGDFVNGALNQDDKVLKALRRFQFSPKAIDFNWKEENQCPMPTKVNCYLSDQTPIGPLVDHQGKYLGNHLLLGLHACGALSNLIMEQFANNPNSMCLVLACCCYMKAGLDKFPMSKFVKENLQFELSIEAKELACHATEKFLSKFNSQEPVLDSLKVHGYRACLEFLINKFCPEKRHTAMRSVRISQQTSFKEYGLKATRDLNLQIPNEIYESEFVQPLLNEIDRVVLFYSLRLLIAPIVELFILMDYQQYLNERQDVKATYLIPLLVMLHNFATASSSTSNRCLVCGDRASGRHYGVLSCDGCRGFFKRSVRRKLDYRCKMHGHCHVDVNTRNQCQACRFQKCLSVKMKPEGKYLANANVFPLAGTLENVKLLFENKLLFFGMVAFQSNKADFRSITSNPANQSSPYVKYIFENYFINAQDQNIVGEIVRFAESLNLDQDQLNQIKLLVLLQSDPRTSIGSTSSCVTYNEIQVQLYATIKQKTNGESNGAILALQISRILLLLSQLKQLRPSHFQPIHAALCRWIMLCSEHNATNSI</sequence>
<dbReference type="Gene3D" id="2.60.120.260">
    <property type="entry name" value="Galactose-binding domain-like"/>
    <property type="match status" value="1"/>
</dbReference>
<dbReference type="SUPFAM" id="SSF57716">
    <property type="entry name" value="Glucocorticoid receptor-like (DNA-binding domain)"/>
    <property type="match status" value="1"/>
</dbReference>
<keyword evidence="5" id="KW-0238">DNA-binding</keyword>
<keyword evidence="3" id="KW-0862">Zinc</keyword>
<dbReference type="InterPro" id="IPR013088">
    <property type="entry name" value="Znf_NHR/GATA"/>
</dbReference>
<dbReference type="SUPFAM" id="SSF49785">
    <property type="entry name" value="Galactose-binding domain-like"/>
    <property type="match status" value="1"/>
</dbReference>
<dbReference type="InterPro" id="IPR025714">
    <property type="entry name" value="Methyltranfer_dom"/>
</dbReference>
<keyword evidence="1" id="KW-0479">Metal-binding</keyword>
<dbReference type="PROSITE" id="PS50022">
    <property type="entry name" value="FA58C_3"/>
    <property type="match status" value="1"/>
</dbReference>
<dbReference type="InterPro" id="IPR000421">
    <property type="entry name" value="FA58C"/>
</dbReference>
<keyword evidence="4" id="KW-0805">Transcription regulation</keyword>
<keyword evidence="7" id="KW-0675">Receptor</keyword>